<dbReference type="AlphaFoldDB" id="A0A444U4J2"/>
<comment type="caution">
    <text evidence="1">The sequence shown here is derived from an EMBL/GenBank/DDBJ whole genome shotgun (WGS) entry which is preliminary data.</text>
</comment>
<sequence>MKPWLRRRQKHGAYHALVQEMRLEDAEKDQNFLRMDTQSFDLLLNLVKPLTEKEDTFFRAAIPAEERLSVTPRYLATGDTYTS</sequence>
<name>A0A444U4J2_ACIRT</name>
<evidence type="ECO:0000313" key="1">
    <source>
        <dbReference type="EMBL" id="RXM30136.1"/>
    </source>
</evidence>
<accession>A0A444U4J2</accession>
<protein>
    <submittedName>
        <fullName evidence="1">Uncharacterized protein</fullName>
    </submittedName>
</protein>
<proteinExistence type="predicted"/>
<gene>
    <name evidence="1" type="ORF">EOD39_8138</name>
</gene>
<dbReference type="EMBL" id="SCEB01215321">
    <property type="protein sequence ID" value="RXM30136.1"/>
    <property type="molecule type" value="Genomic_DNA"/>
</dbReference>
<keyword evidence="2" id="KW-1185">Reference proteome</keyword>
<organism evidence="1 2">
    <name type="scientific">Acipenser ruthenus</name>
    <name type="common">Sterlet sturgeon</name>
    <dbReference type="NCBI Taxonomy" id="7906"/>
    <lineage>
        <taxon>Eukaryota</taxon>
        <taxon>Metazoa</taxon>
        <taxon>Chordata</taxon>
        <taxon>Craniata</taxon>
        <taxon>Vertebrata</taxon>
        <taxon>Euteleostomi</taxon>
        <taxon>Actinopterygii</taxon>
        <taxon>Chondrostei</taxon>
        <taxon>Acipenseriformes</taxon>
        <taxon>Acipenseridae</taxon>
        <taxon>Acipenser</taxon>
    </lineage>
</organism>
<dbReference type="Proteomes" id="UP000289886">
    <property type="component" value="Unassembled WGS sequence"/>
</dbReference>
<evidence type="ECO:0000313" key="2">
    <source>
        <dbReference type="Proteomes" id="UP000289886"/>
    </source>
</evidence>
<reference evidence="1 2" key="1">
    <citation type="submission" date="2019-01" db="EMBL/GenBank/DDBJ databases">
        <title>Draft Genome and Complete Hox-Cluster Characterization of the Sterlet Sturgeon (Acipenser ruthenus).</title>
        <authorList>
            <person name="Wei Q."/>
        </authorList>
    </citation>
    <scope>NUCLEOTIDE SEQUENCE [LARGE SCALE GENOMIC DNA]</scope>
    <source>
        <strain evidence="1">WHYD16114868_AA</strain>
        <tissue evidence="1">Blood</tissue>
    </source>
</reference>